<comment type="caution">
    <text evidence="1">The sequence shown here is derived from an EMBL/GenBank/DDBJ whole genome shotgun (WGS) entry which is preliminary data.</text>
</comment>
<proteinExistence type="predicted"/>
<evidence type="ECO:0008006" key="3">
    <source>
        <dbReference type="Google" id="ProtNLM"/>
    </source>
</evidence>
<accession>A0ABT1FSV9</accession>
<evidence type="ECO:0000313" key="2">
    <source>
        <dbReference type="Proteomes" id="UP001204772"/>
    </source>
</evidence>
<name>A0ABT1FSV9_9BACT</name>
<gene>
    <name evidence="1" type="ORF">NCI00_20390</name>
</gene>
<dbReference type="RefSeq" id="WP_253530659.1">
    <property type="nucleotide sequence ID" value="NZ_JAMZEL010000009.1"/>
</dbReference>
<protein>
    <recommendedName>
        <fullName evidence="3">Phage tail protein</fullName>
    </recommendedName>
</protein>
<keyword evidence="2" id="KW-1185">Reference proteome</keyword>
<evidence type="ECO:0000313" key="1">
    <source>
        <dbReference type="EMBL" id="MCP1384806.1"/>
    </source>
</evidence>
<dbReference type="EMBL" id="JAMZEL010000009">
    <property type="protein sequence ID" value="MCP1384806.1"/>
    <property type="molecule type" value="Genomic_DNA"/>
</dbReference>
<reference evidence="1 2" key="1">
    <citation type="submission" date="2022-06" db="EMBL/GenBank/DDBJ databases">
        <title>Runella sp. S5 genome sequencing.</title>
        <authorList>
            <person name="Park S."/>
        </authorList>
    </citation>
    <scope>NUCLEOTIDE SEQUENCE [LARGE SCALE GENOMIC DNA]</scope>
    <source>
        <strain evidence="1 2">S5</strain>
    </source>
</reference>
<dbReference type="Proteomes" id="UP001204772">
    <property type="component" value="Unassembled WGS sequence"/>
</dbReference>
<sequence>MKRFVNFLQWVTDDAEAKIKNLYHPLSKIKTWEAQKGDFWRLLIHKSILRGVEPRFVEARILSCDMDCGVWDGTFTDTTKRAVVRNQFCELYVEFTIKINGISTAENYKQFALTRANGAVVLDTVNVTAATAEEYAVKIKEFYEGYQYTKVFVYRRGTLLTIRAFMNDNFRFVDEEFSLGIGDVATQNTNNPSLFVVFAGTVNYPARNSWNVVIENVEEGNIFELNDARYEVGEGDTAESVKKALIGDNERFIIDESEIISIKTTKGFRYVTNTNRPTLELTYFDTVSSKDRYIVTVGSSVRTGNTYQIQASGKPLVSKTALATDTASTIKAALVAVSGYYEVTAGTVPTWAAIVGNEKIENLNEPSLSLTDLQTIAAENKDKYRIVIGSDVTKGNKYVLGDEVYIATSADTANTVGIALGLTSAVDYVEIKEGGELNGYAVKGNKYTDEDIADIVIVQQPRVLRSNQLFLEIDFDLDADKTYCIQLADWKRDVVLGYSNLIDVVLDSDETNIVEVADEFEAMDYEYFERTTQIMRLPVYLRTPLQRSSENRTKLLDGGYRRANTTIEETTQLITHAEDANFHETLAAWLKHTYVWINDESYFSEGEYAETIVSELSRKKQAKSNLVVQRERSNKTTYFGIDSKPTAYGTVLLHGFSHGLTIILKNNTFEPELQEGKNVLPAAEYCLIVYNDGDERKLRIAPGGYELWSGVVPKRSLVRFAKLMRVESGQTLEIQCEKVAALSVNYIQELEGQTAEVISYVDEYFESTDFNDDFNNDFNS</sequence>
<organism evidence="1 2">
    <name type="scientific">Runella salmonicolor</name>
    <dbReference type="NCBI Taxonomy" id="2950278"/>
    <lineage>
        <taxon>Bacteria</taxon>
        <taxon>Pseudomonadati</taxon>
        <taxon>Bacteroidota</taxon>
        <taxon>Cytophagia</taxon>
        <taxon>Cytophagales</taxon>
        <taxon>Spirosomataceae</taxon>
        <taxon>Runella</taxon>
    </lineage>
</organism>